<feature type="region of interest" description="Disordered" evidence="1">
    <location>
        <begin position="104"/>
        <end position="174"/>
    </location>
</feature>
<protein>
    <submittedName>
        <fullName evidence="3">Uncharacterized protein</fullName>
    </submittedName>
</protein>
<feature type="region of interest" description="Disordered" evidence="1">
    <location>
        <begin position="612"/>
        <end position="641"/>
    </location>
</feature>
<evidence type="ECO:0000313" key="4">
    <source>
        <dbReference type="Proteomes" id="UP000807716"/>
    </source>
</evidence>
<name>A0A9P6UD09_9FUNG</name>
<dbReference type="AlphaFoldDB" id="A0A9P6UD09"/>
<gene>
    <name evidence="3" type="ORF">DFQ27_000417</name>
</gene>
<reference evidence="3" key="1">
    <citation type="journal article" date="2020" name="Fungal Divers.">
        <title>Resolving the Mortierellaceae phylogeny through synthesis of multi-gene phylogenetics and phylogenomics.</title>
        <authorList>
            <person name="Vandepol N."/>
            <person name="Liber J."/>
            <person name="Desiro A."/>
            <person name="Na H."/>
            <person name="Kennedy M."/>
            <person name="Barry K."/>
            <person name="Grigoriev I.V."/>
            <person name="Miller A.N."/>
            <person name="O'Donnell K."/>
            <person name="Stajich J.E."/>
            <person name="Bonito G."/>
        </authorList>
    </citation>
    <scope>NUCLEOTIDE SEQUENCE</scope>
    <source>
        <strain evidence="3">BC1065</strain>
    </source>
</reference>
<sequence length="700" mass="79835">MMPWRSLGMLAFGLGVIMMFIRMHGDSYDFPTKVNQSNESLPLSHEHQRRRVDTVVLEVSTLFPEDPAIIYPESSHTTAAAAAPFFMEDEVPLEDVGNQLEEVDKEHRDTGGDPMAEDTTQQQKKPSPPLPRPEGTDHQLGDGRHDGQWPVGKRRSMHPPFSHSDQQDQQNQYDRQVATDQTVLRGGKEQPWAWLTMIQHESDTCSPGVVYQYGRPLESVLRPGDDNSWKLLYTHKLPGSIIHTSVSRRLVPLSKEIRARRLKERAERLTDTTRESALHGDAREAIRLAVLYKVVQDETAAYYLRVYHFGRFQPADKPLQDDCGGQKSDCYQHDPFVFFDYKLPGSMPFKDFVLEHDTIIYTRANDPYMFRFLKLPNLKVGATSQNQPYELANGSTGPKQACKDVLNLVYRTSDLALVPKSNPKEEGFGVLLAQVHEHSQGWTYETNIAKMDSSNQWTVVQGSAYHPEKIQETDSIYEETTSYVQPKPDPLIDIIQTLDPSILAQRYAGMQRQGNQQSQPQQHYLIDRVTFDVMDPNLGALSDDRTVMGLKTKRNNVLILKQIPMRPDLEVPSSQPWRMAMVLSDENYLYTPTPHRYKREVRAMRIFQVPRSQLHTRSDESDTTAKDDPNESRSSTEQRGGVEDPLQRILLMAFGDGHLVAYNLDEATPSSSTWTFIQEKYQVVIGMFAVVIVFVINEAR</sequence>
<feature type="compositionally biased region" description="Basic and acidic residues" evidence="1">
    <location>
        <begin position="616"/>
        <end position="641"/>
    </location>
</feature>
<dbReference type="OrthoDB" id="2153288at2759"/>
<feature type="chain" id="PRO_5040428950" evidence="2">
    <location>
        <begin position="26"/>
        <end position="700"/>
    </location>
</feature>
<feature type="signal peptide" evidence="2">
    <location>
        <begin position="1"/>
        <end position="25"/>
    </location>
</feature>
<proteinExistence type="predicted"/>
<feature type="compositionally biased region" description="Basic and acidic residues" evidence="1">
    <location>
        <begin position="134"/>
        <end position="147"/>
    </location>
</feature>
<keyword evidence="2" id="KW-0732">Signal</keyword>
<comment type="caution">
    <text evidence="3">The sequence shown here is derived from an EMBL/GenBank/DDBJ whole genome shotgun (WGS) entry which is preliminary data.</text>
</comment>
<evidence type="ECO:0000313" key="3">
    <source>
        <dbReference type="EMBL" id="KAG0270116.1"/>
    </source>
</evidence>
<evidence type="ECO:0000256" key="1">
    <source>
        <dbReference type="SAM" id="MobiDB-lite"/>
    </source>
</evidence>
<dbReference type="EMBL" id="JAAAJB010000011">
    <property type="protein sequence ID" value="KAG0270116.1"/>
    <property type="molecule type" value="Genomic_DNA"/>
</dbReference>
<organism evidence="3 4">
    <name type="scientific">Actinomortierella ambigua</name>
    <dbReference type="NCBI Taxonomy" id="1343610"/>
    <lineage>
        <taxon>Eukaryota</taxon>
        <taxon>Fungi</taxon>
        <taxon>Fungi incertae sedis</taxon>
        <taxon>Mucoromycota</taxon>
        <taxon>Mortierellomycotina</taxon>
        <taxon>Mortierellomycetes</taxon>
        <taxon>Mortierellales</taxon>
        <taxon>Mortierellaceae</taxon>
        <taxon>Actinomortierella</taxon>
    </lineage>
</organism>
<keyword evidence="4" id="KW-1185">Reference proteome</keyword>
<evidence type="ECO:0000256" key="2">
    <source>
        <dbReference type="SAM" id="SignalP"/>
    </source>
</evidence>
<accession>A0A9P6UD09</accession>
<dbReference type="Proteomes" id="UP000807716">
    <property type="component" value="Unassembled WGS sequence"/>
</dbReference>